<dbReference type="PANTHER" id="PTHR32251:SF15">
    <property type="entry name" value="3-OXO-5-ALPHA-STEROID 4-DEHYDROGENASE (DUF1295)"/>
    <property type="match status" value="1"/>
</dbReference>
<dbReference type="InParanoid" id="A0A1V9XLQ6"/>
<dbReference type="OrthoDB" id="67965at2759"/>
<comment type="caution">
    <text evidence="1">The sequence shown here is derived from an EMBL/GenBank/DDBJ whole genome shotgun (WGS) entry which is preliminary data.</text>
</comment>
<sequence length="126" mass="14160">MLINSPRTASVAPSVVKLDVVGTVAFVIGLSCETAADLQKFQYRTEPQNARHWCDIGLWKYSRHPNYFGETLLWWGMFILSCSVLRPSVRPLEMLAILSPLFTTGTILFLSGMPLREHSADQRFGS</sequence>
<reference evidence="1 2" key="1">
    <citation type="journal article" date="2017" name="Gigascience">
        <title>Draft genome of the honey bee ectoparasitic mite, Tropilaelaps mercedesae, is shaped by the parasitic life history.</title>
        <authorList>
            <person name="Dong X."/>
            <person name="Armstrong S.D."/>
            <person name="Xia D."/>
            <person name="Makepeace B.L."/>
            <person name="Darby A.C."/>
            <person name="Kadowaki T."/>
        </authorList>
    </citation>
    <scope>NUCLEOTIDE SEQUENCE [LARGE SCALE GENOMIC DNA]</scope>
    <source>
        <strain evidence="1">Wuxi-XJTLU</strain>
    </source>
</reference>
<proteinExistence type="predicted"/>
<dbReference type="Gene3D" id="1.20.120.1630">
    <property type="match status" value="1"/>
</dbReference>
<dbReference type="AlphaFoldDB" id="A0A1V9XLQ6"/>
<dbReference type="InterPro" id="IPR010721">
    <property type="entry name" value="UstE-like"/>
</dbReference>
<keyword evidence="2" id="KW-1185">Reference proteome</keyword>
<organism evidence="1 2">
    <name type="scientific">Tropilaelaps mercedesae</name>
    <dbReference type="NCBI Taxonomy" id="418985"/>
    <lineage>
        <taxon>Eukaryota</taxon>
        <taxon>Metazoa</taxon>
        <taxon>Ecdysozoa</taxon>
        <taxon>Arthropoda</taxon>
        <taxon>Chelicerata</taxon>
        <taxon>Arachnida</taxon>
        <taxon>Acari</taxon>
        <taxon>Parasitiformes</taxon>
        <taxon>Mesostigmata</taxon>
        <taxon>Gamasina</taxon>
        <taxon>Dermanyssoidea</taxon>
        <taxon>Laelapidae</taxon>
        <taxon>Tropilaelaps</taxon>
    </lineage>
</organism>
<dbReference type="Proteomes" id="UP000192247">
    <property type="component" value="Unassembled WGS sequence"/>
</dbReference>
<gene>
    <name evidence="1" type="ORF">BIW11_03437</name>
</gene>
<evidence type="ECO:0000313" key="2">
    <source>
        <dbReference type="Proteomes" id="UP000192247"/>
    </source>
</evidence>
<evidence type="ECO:0000313" key="1">
    <source>
        <dbReference type="EMBL" id="OQR74333.1"/>
    </source>
</evidence>
<accession>A0A1V9XLQ6</accession>
<dbReference type="PANTHER" id="PTHR32251">
    <property type="entry name" value="3-OXO-5-ALPHA-STEROID 4-DEHYDROGENASE"/>
    <property type="match status" value="1"/>
</dbReference>
<dbReference type="Pfam" id="PF06966">
    <property type="entry name" value="DUF1295"/>
    <property type="match status" value="1"/>
</dbReference>
<name>A0A1V9XLQ6_9ACAR</name>
<dbReference type="EMBL" id="MNPL01008204">
    <property type="protein sequence ID" value="OQR74333.1"/>
    <property type="molecule type" value="Genomic_DNA"/>
</dbReference>
<dbReference type="PROSITE" id="PS51257">
    <property type="entry name" value="PROKAR_LIPOPROTEIN"/>
    <property type="match status" value="1"/>
</dbReference>
<dbReference type="GO" id="GO:0016020">
    <property type="term" value="C:membrane"/>
    <property type="evidence" value="ECO:0007669"/>
    <property type="project" value="TreeGrafter"/>
</dbReference>
<dbReference type="PROSITE" id="PS50244">
    <property type="entry name" value="S5A_REDUCTASE"/>
    <property type="match status" value="1"/>
</dbReference>
<protein>
    <submittedName>
        <fullName evidence="1">Uncharacterized protein</fullName>
    </submittedName>
</protein>